<dbReference type="InterPro" id="IPR036259">
    <property type="entry name" value="MFS_trans_sf"/>
</dbReference>
<dbReference type="SUPFAM" id="SSF103473">
    <property type="entry name" value="MFS general substrate transporter"/>
    <property type="match status" value="1"/>
</dbReference>
<dbReference type="InterPro" id="IPR005828">
    <property type="entry name" value="MFS_sugar_transport-like"/>
</dbReference>
<dbReference type="EMBL" id="QWIT01000813">
    <property type="protein sequence ID" value="RMZ20398.1"/>
    <property type="molecule type" value="Genomic_DNA"/>
</dbReference>
<comment type="similarity">
    <text evidence="2">Belongs to the major facilitator superfamily. Sugar transporter (TC 2.A.1.1) family.</text>
</comment>
<name>A0A3M7I4N1_HORWE</name>
<dbReference type="PANTHER" id="PTHR48022">
    <property type="entry name" value="PLASTIDIC GLUCOSE TRANSPORTER 4"/>
    <property type="match status" value="1"/>
</dbReference>
<evidence type="ECO:0000256" key="5">
    <source>
        <dbReference type="ARBA" id="ARBA00023136"/>
    </source>
</evidence>
<proteinExistence type="inferred from homology"/>
<comment type="caution">
    <text evidence="8">The sequence shown here is derived from an EMBL/GenBank/DDBJ whole genome shotgun (WGS) entry which is preliminary data.</text>
</comment>
<dbReference type="Gene3D" id="1.20.1250.20">
    <property type="entry name" value="MFS general substrate transporter like domains"/>
    <property type="match status" value="1"/>
</dbReference>
<feature type="domain" description="Major facilitator superfamily (MFS) profile" evidence="7">
    <location>
        <begin position="1"/>
        <end position="279"/>
    </location>
</feature>
<evidence type="ECO:0000256" key="6">
    <source>
        <dbReference type="SAM" id="Phobius"/>
    </source>
</evidence>
<feature type="transmembrane region" description="Helical" evidence="6">
    <location>
        <begin position="186"/>
        <end position="213"/>
    </location>
</feature>
<evidence type="ECO:0000313" key="8">
    <source>
        <dbReference type="EMBL" id="RMZ20398.1"/>
    </source>
</evidence>
<protein>
    <recommendedName>
        <fullName evidence="7">Major facilitator superfamily (MFS) profile domain-containing protein</fullName>
    </recommendedName>
</protein>
<dbReference type="VEuPathDB" id="FungiDB:BTJ68_02269"/>
<evidence type="ECO:0000313" key="9">
    <source>
        <dbReference type="Proteomes" id="UP000281677"/>
    </source>
</evidence>
<evidence type="ECO:0000256" key="4">
    <source>
        <dbReference type="ARBA" id="ARBA00022989"/>
    </source>
</evidence>
<dbReference type="GO" id="GO:0005351">
    <property type="term" value="F:carbohydrate:proton symporter activity"/>
    <property type="evidence" value="ECO:0007669"/>
    <property type="project" value="TreeGrafter"/>
</dbReference>
<sequence length="312" mass="34630">MTFLGVLVLPESPRWLIAHDRLEEARKVLWSVDDGAKTVTIDDARLSRELAVIKQTIDEERHAAQGQSFMAIFKNGPQRFLYRTMLGIGGQFMQQISGVNLKSVGLSRNLALLLAGFNGVACKEKGITRVLRHIILTFNFADFFSTFVPIWTIDRLGRRKLMLFAVVGQGCCMAILAGTVHDGSTAAGIVATIMLFLFNFFFAVGLLAIAWLLPAEYTPLAIRTKAAALATASNWIFTFLVVEITPVSIDNIGYKTYIYFAIIDKLFTGEKVLLHWHPSMDDSETEMDHTEALKEDQADRIESLAQAGPGKL</sequence>
<keyword evidence="4 6" id="KW-1133">Transmembrane helix</keyword>
<evidence type="ECO:0000259" key="7">
    <source>
        <dbReference type="PROSITE" id="PS50850"/>
    </source>
</evidence>
<dbReference type="AlphaFoldDB" id="A0A3M7I4N1"/>
<dbReference type="PROSITE" id="PS50850">
    <property type="entry name" value="MFS"/>
    <property type="match status" value="1"/>
</dbReference>
<gene>
    <name evidence="8" type="ORF">D0859_15601</name>
</gene>
<evidence type="ECO:0000256" key="2">
    <source>
        <dbReference type="ARBA" id="ARBA00010992"/>
    </source>
</evidence>
<keyword evidence="3 6" id="KW-0812">Transmembrane</keyword>
<organism evidence="8 9">
    <name type="scientific">Hortaea werneckii</name>
    <name type="common">Black yeast</name>
    <name type="synonym">Cladosporium werneckii</name>
    <dbReference type="NCBI Taxonomy" id="91943"/>
    <lineage>
        <taxon>Eukaryota</taxon>
        <taxon>Fungi</taxon>
        <taxon>Dikarya</taxon>
        <taxon>Ascomycota</taxon>
        <taxon>Pezizomycotina</taxon>
        <taxon>Dothideomycetes</taxon>
        <taxon>Dothideomycetidae</taxon>
        <taxon>Mycosphaerellales</taxon>
        <taxon>Teratosphaeriaceae</taxon>
        <taxon>Hortaea</taxon>
    </lineage>
</organism>
<dbReference type="OrthoDB" id="6133115at2759"/>
<dbReference type="Proteomes" id="UP000281677">
    <property type="component" value="Unassembled WGS sequence"/>
</dbReference>
<dbReference type="GO" id="GO:0016020">
    <property type="term" value="C:membrane"/>
    <property type="evidence" value="ECO:0007669"/>
    <property type="project" value="UniProtKB-SubCell"/>
</dbReference>
<dbReference type="Pfam" id="PF00083">
    <property type="entry name" value="Sugar_tr"/>
    <property type="match status" value="1"/>
</dbReference>
<keyword evidence="5 6" id="KW-0472">Membrane</keyword>
<comment type="subcellular location">
    <subcellularLocation>
        <location evidence="1">Membrane</location>
        <topology evidence="1">Multi-pass membrane protein</topology>
    </subcellularLocation>
</comment>
<reference evidence="8 9" key="1">
    <citation type="journal article" date="2018" name="BMC Genomics">
        <title>Genomic evidence for intraspecific hybridization in a clonal and extremely halotolerant yeast.</title>
        <authorList>
            <person name="Gostincar C."/>
            <person name="Stajich J.E."/>
            <person name="Zupancic J."/>
            <person name="Zalar P."/>
            <person name="Gunde-Cimerman N."/>
        </authorList>
    </citation>
    <scope>NUCLEOTIDE SEQUENCE [LARGE SCALE GENOMIC DNA]</scope>
    <source>
        <strain evidence="8 9">EXF-120</strain>
    </source>
</reference>
<dbReference type="InterPro" id="IPR020846">
    <property type="entry name" value="MFS_dom"/>
</dbReference>
<dbReference type="PANTHER" id="PTHR48022:SF28">
    <property type="entry name" value="MAJOR FACILITATOR SUPERFAMILY (MFS) PROFILE DOMAIN-CONTAINING PROTEIN-RELATED"/>
    <property type="match status" value="1"/>
</dbReference>
<accession>A0A3M7I4N1</accession>
<feature type="transmembrane region" description="Helical" evidence="6">
    <location>
        <begin position="161"/>
        <end position="180"/>
    </location>
</feature>
<evidence type="ECO:0000256" key="1">
    <source>
        <dbReference type="ARBA" id="ARBA00004141"/>
    </source>
</evidence>
<dbReference type="InterPro" id="IPR050360">
    <property type="entry name" value="MFS_Sugar_Transporters"/>
</dbReference>
<evidence type="ECO:0000256" key="3">
    <source>
        <dbReference type="ARBA" id="ARBA00022692"/>
    </source>
</evidence>